<organism evidence="3 4">
    <name type="scientific">Lineolata rhizophorae</name>
    <dbReference type="NCBI Taxonomy" id="578093"/>
    <lineage>
        <taxon>Eukaryota</taxon>
        <taxon>Fungi</taxon>
        <taxon>Dikarya</taxon>
        <taxon>Ascomycota</taxon>
        <taxon>Pezizomycotina</taxon>
        <taxon>Dothideomycetes</taxon>
        <taxon>Dothideomycetes incertae sedis</taxon>
        <taxon>Lineolatales</taxon>
        <taxon>Lineolataceae</taxon>
        <taxon>Lineolata</taxon>
    </lineage>
</organism>
<keyword evidence="4" id="KW-1185">Reference proteome</keyword>
<proteinExistence type="predicted"/>
<sequence length="98" mass="11103">MGNMRWGKGVPLWFSWKLTIDIAHAFASQFKNAIRHHKTFLTFSRRSQTAHSHPLWNPYSAPGGSSNLAQNPPLPHCGRYSRVGCRKVELEESKASAR</sequence>
<accession>A0A6A6NVX7</accession>
<evidence type="ECO:0000313" key="4">
    <source>
        <dbReference type="Proteomes" id="UP000799766"/>
    </source>
</evidence>
<keyword evidence="2" id="KW-0732">Signal</keyword>
<dbReference type="AlphaFoldDB" id="A0A6A6NVX7"/>
<feature type="chain" id="PRO_5025686157" evidence="2">
    <location>
        <begin position="26"/>
        <end position="98"/>
    </location>
</feature>
<gene>
    <name evidence="3" type="ORF">BDY21DRAFT_348944</name>
</gene>
<name>A0A6A6NVX7_9PEZI</name>
<evidence type="ECO:0000313" key="3">
    <source>
        <dbReference type="EMBL" id="KAF2455871.1"/>
    </source>
</evidence>
<evidence type="ECO:0000256" key="2">
    <source>
        <dbReference type="SAM" id="SignalP"/>
    </source>
</evidence>
<protein>
    <submittedName>
        <fullName evidence="3">Uncharacterized protein</fullName>
    </submittedName>
</protein>
<feature type="signal peptide" evidence="2">
    <location>
        <begin position="1"/>
        <end position="25"/>
    </location>
</feature>
<dbReference type="Proteomes" id="UP000799766">
    <property type="component" value="Unassembled WGS sequence"/>
</dbReference>
<feature type="region of interest" description="Disordered" evidence="1">
    <location>
        <begin position="51"/>
        <end position="73"/>
    </location>
</feature>
<dbReference type="EMBL" id="MU001685">
    <property type="protein sequence ID" value="KAF2455871.1"/>
    <property type="molecule type" value="Genomic_DNA"/>
</dbReference>
<evidence type="ECO:0000256" key="1">
    <source>
        <dbReference type="SAM" id="MobiDB-lite"/>
    </source>
</evidence>
<reference evidence="3" key="1">
    <citation type="journal article" date="2020" name="Stud. Mycol.">
        <title>101 Dothideomycetes genomes: a test case for predicting lifestyles and emergence of pathogens.</title>
        <authorList>
            <person name="Haridas S."/>
            <person name="Albert R."/>
            <person name="Binder M."/>
            <person name="Bloem J."/>
            <person name="Labutti K."/>
            <person name="Salamov A."/>
            <person name="Andreopoulos B."/>
            <person name="Baker S."/>
            <person name="Barry K."/>
            <person name="Bills G."/>
            <person name="Bluhm B."/>
            <person name="Cannon C."/>
            <person name="Castanera R."/>
            <person name="Culley D."/>
            <person name="Daum C."/>
            <person name="Ezra D."/>
            <person name="Gonzalez J."/>
            <person name="Henrissat B."/>
            <person name="Kuo A."/>
            <person name="Liang C."/>
            <person name="Lipzen A."/>
            <person name="Lutzoni F."/>
            <person name="Magnuson J."/>
            <person name="Mondo S."/>
            <person name="Nolan M."/>
            <person name="Ohm R."/>
            <person name="Pangilinan J."/>
            <person name="Park H.-J."/>
            <person name="Ramirez L."/>
            <person name="Alfaro M."/>
            <person name="Sun H."/>
            <person name="Tritt A."/>
            <person name="Yoshinaga Y."/>
            <person name="Zwiers L.-H."/>
            <person name="Turgeon B."/>
            <person name="Goodwin S."/>
            <person name="Spatafora J."/>
            <person name="Crous P."/>
            <person name="Grigoriev I."/>
        </authorList>
    </citation>
    <scope>NUCLEOTIDE SEQUENCE</scope>
    <source>
        <strain evidence="3">ATCC 16933</strain>
    </source>
</reference>